<feature type="compositionally biased region" description="Gly residues" evidence="1">
    <location>
        <begin position="322"/>
        <end position="352"/>
    </location>
</feature>
<feature type="compositionally biased region" description="Low complexity" evidence="1">
    <location>
        <begin position="136"/>
        <end position="152"/>
    </location>
</feature>
<feature type="compositionally biased region" description="Low complexity" evidence="1">
    <location>
        <begin position="389"/>
        <end position="408"/>
    </location>
</feature>
<dbReference type="OrthoDB" id="2566659at2759"/>
<reference evidence="3" key="2">
    <citation type="submission" date="2013-12" db="EMBL/GenBank/DDBJ databases">
        <title>Evolution of pathogenesis and genome organization in the Tremellales.</title>
        <authorList>
            <person name="Cuomo C."/>
            <person name="Litvintseva A."/>
            <person name="Heitman J."/>
            <person name="Chen Y."/>
            <person name="Sun S."/>
            <person name="Springer D."/>
            <person name="Dromer F."/>
            <person name="Young S."/>
            <person name="Zeng Q."/>
            <person name="Chapman S."/>
            <person name="Gujja S."/>
            <person name="Saif S."/>
            <person name="Birren B."/>
        </authorList>
    </citation>
    <scope>NUCLEOTIDE SEQUENCE [LARGE SCALE GENOMIC DNA]</scope>
    <source>
        <strain evidence="3">BCC8398</strain>
    </source>
</reference>
<dbReference type="STRING" id="1296120.A0A1B9GSW7"/>
<organism evidence="2 3">
    <name type="scientific">Kwoniella heveanensis BCC8398</name>
    <dbReference type="NCBI Taxonomy" id="1296120"/>
    <lineage>
        <taxon>Eukaryota</taxon>
        <taxon>Fungi</taxon>
        <taxon>Dikarya</taxon>
        <taxon>Basidiomycota</taxon>
        <taxon>Agaricomycotina</taxon>
        <taxon>Tremellomycetes</taxon>
        <taxon>Tremellales</taxon>
        <taxon>Cryptococcaceae</taxon>
        <taxon>Kwoniella</taxon>
    </lineage>
</organism>
<gene>
    <name evidence="2" type="ORF">I316_04064</name>
</gene>
<reference evidence="2 3" key="1">
    <citation type="submission" date="2013-07" db="EMBL/GenBank/DDBJ databases">
        <title>The Genome Sequence of Cryptococcus heveanensis BCC8398.</title>
        <authorList>
            <consortium name="The Broad Institute Genome Sequencing Platform"/>
            <person name="Cuomo C."/>
            <person name="Litvintseva A."/>
            <person name="Chen Y."/>
            <person name="Heitman J."/>
            <person name="Sun S."/>
            <person name="Springer D."/>
            <person name="Dromer F."/>
            <person name="Young S.K."/>
            <person name="Zeng Q."/>
            <person name="Gargeya S."/>
            <person name="Fitzgerald M."/>
            <person name="Abouelleil A."/>
            <person name="Alvarado L."/>
            <person name="Berlin A.M."/>
            <person name="Chapman S.B."/>
            <person name="Dewar J."/>
            <person name="Goldberg J."/>
            <person name="Griggs A."/>
            <person name="Gujja S."/>
            <person name="Hansen M."/>
            <person name="Howarth C."/>
            <person name="Imamovic A."/>
            <person name="Larimer J."/>
            <person name="McCowan C."/>
            <person name="Murphy C."/>
            <person name="Pearson M."/>
            <person name="Priest M."/>
            <person name="Roberts A."/>
            <person name="Saif S."/>
            <person name="Shea T."/>
            <person name="Sykes S."/>
            <person name="Wortman J."/>
            <person name="Nusbaum C."/>
            <person name="Birren B."/>
        </authorList>
    </citation>
    <scope>NUCLEOTIDE SEQUENCE [LARGE SCALE GENOMIC DNA]</scope>
    <source>
        <strain evidence="2 3">BCC8398</strain>
    </source>
</reference>
<evidence type="ECO:0000256" key="1">
    <source>
        <dbReference type="SAM" id="MobiDB-lite"/>
    </source>
</evidence>
<dbReference type="Proteomes" id="UP000092666">
    <property type="component" value="Unassembled WGS sequence"/>
</dbReference>
<evidence type="ECO:0000313" key="2">
    <source>
        <dbReference type="EMBL" id="OCF34116.1"/>
    </source>
</evidence>
<feature type="region of interest" description="Disordered" evidence="1">
    <location>
        <begin position="319"/>
        <end position="450"/>
    </location>
</feature>
<evidence type="ECO:0000313" key="3">
    <source>
        <dbReference type="Proteomes" id="UP000092666"/>
    </source>
</evidence>
<dbReference type="EMBL" id="KI669501">
    <property type="protein sequence ID" value="OCF34116.1"/>
    <property type="molecule type" value="Genomic_DNA"/>
</dbReference>
<name>A0A1B9GSW7_9TREE</name>
<protein>
    <submittedName>
        <fullName evidence="2">Uncharacterized protein</fullName>
    </submittedName>
</protein>
<accession>A0A1B9GSW7</accession>
<sequence length="535" mass="58015">MSTFSDLIAYFAPADQPLEEFDLEPILGVDESSEGLIQEALIRFIAPMVRKKQNLQRRTIIDIKATACPDLVNVCAQNANGSNKTFRMTRFHSDLVRLGQGAPSPAYGLRFPDTCVYAQCILPLPTPAIQAPPDPASKSASTSDSTSESVTTDLNAQGQHALSCLLTTQEATGTYMGLIIHGTSYTIMLAINDSLCLFYDFSGDPQGVGDQISIDDYLTRHKTFPDTYGKKNDIGEVTLEENAADLRRIWRIYWDSTSLLLGLRSDEPLQRLSLPHGRLFDLFSTVAHIALLDSDAARRWIAMIVRPELEAYFAVEEDTGEDAGGGGGRVPGRGTGGARGARGVRGGVGGEASGNSRSGRRRGHQFALAQENSTANEAAERLSRLATHSRSSLSDPGLTSSTSSGSSGNNPIPPHAPEDHAGIPLSASGARNRSEKPSDKSGLPPLDKPAVLSSSYVFHDDDFPDIRWEDFPLDQEIEEDDPDGVQAERDTAMRFLAQRAHLRSKGRFLMPVGHHIFEALLSEIHAHAAALNMPH</sequence>
<feature type="region of interest" description="Disordered" evidence="1">
    <location>
        <begin position="131"/>
        <end position="152"/>
    </location>
</feature>
<keyword evidence="3" id="KW-1185">Reference proteome</keyword>
<proteinExistence type="predicted"/>
<dbReference type="AlphaFoldDB" id="A0A1B9GSW7"/>